<evidence type="ECO:0000256" key="6">
    <source>
        <dbReference type="ARBA" id="ARBA00023204"/>
    </source>
</evidence>
<dbReference type="GO" id="GO:0043504">
    <property type="term" value="P:mitochondrial DNA repair"/>
    <property type="evidence" value="ECO:0007669"/>
    <property type="project" value="TreeGrafter"/>
</dbReference>
<dbReference type="PANTHER" id="PTHR11361:SF34">
    <property type="entry name" value="DNA MISMATCH REPAIR PROTEIN MSH1, MITOCHONDRIAL"/>
    <property type="match status" value="1"/>
</dbReference>
<dbReference type="InterPro" id="IPR007695">
    <property type="entry name" value="DNA_mismatch_repair_MutS-lik_N"/>
</dbReference>
<dbReference type="OrthoDB" id="2534523at2759"/>
<dbReference type="PROSITE" id="PS00486">
    <property type="entry name" value="DNA_MISMATCH_REPAIR_2"/>
    <property type="match status" value="1"/>
</dbReference>
<dbReference type="PANTHER" id="PTHR11361">
    <property type="entry name" value="DNA MISMATCH REPAIR PROTEIN MUTS FAMILY MEMBER"/>
    <property type="match status" value="1"/>
</dbReference>
<dbReference type="InterPro" id="IPR027417">
    <property type="entry name" value="P-loop_NTPase"/>
</dbReference>
<dbReference type="Pfam" id="PF00488">
    <property type="entry name" value="MutS_V"/>
    <property type="match status" value="1"/>
</dbReference>
<dbReference type="GO" id="GO:0030983">
    <property type="term" value="F:mismatched DNA binding"/>
    <property type="evidence" value="ECO:0007669"/>
    <property type="project" value="InterPro"/>
</dbReference>
<dbReference type="SUPFAM" id="SSF53150">
    <property type="entry name" value="DNA repair protein MutS, domain II"/>
    <property type="match status" value="1"/>
</dbReference>
<dbReference type="InterPro" id="IPR036187">
    <property type="entry name" value="DNA_mismatch_repair_MutS_sf"/>
</dbReference>
<comment type="similarity">
    <text evidence="1">Belongs to the DNA mismatch repair MutS family.</text>
</comment>
<dbReference type="AlphaFoldDB" id="A0A1X2GCP7"/>
<evidence type="ECO:0000256" key="5">
    <source>
        <dbReference type="ARBA" id="ARBA00023125"/>
    </source>
</evidence>
<keyword evidence="4" id="KW-0067">ATP-binding</keyword>
<keyword evidence="6" id="KW-0234">DNA repair</keyword>
<reference evidence="8 9" key="1">
    <citation type="submission" date="2016-07" db="EMBL/GenBank/DDBJ databases">
        <title>Pervasive Adenine N6-methylation of Active Genes in Fungi.</title>
        <authorList>
            <consortium name="DOE Joint Genome Institute"/>
            <person name="Mondo S.J."/>
            <person name="Dannebaum R.O."/>
            <person name="Kuo R.C."/>
            <person name="Labutti K."/>
            <person name="Haridas S."/>
            <person name="Kuo A."/>
            <person name="Salamov A."/>
            <person name="Ahrendt S.R."/>
            <person name="Lipzen A."/>
            <person name="Sullivan W."/>
            <person name="Andreopoulos W.B."/>
            <person name="Clum A."/>
            <person name="Lindquist E."/>
            <person name="Daum C."/>
            <person name="Ramamoorthy G.K."/>
            <person name="Gryganskyi A."/>
            <person name="Culley D."/>
            <person name="Magnuson J.K."/>
            <person name="James T.Y."/>
            <person name="O'Malley M.A."/>
            <person name="Stajich J.E."/>
            <person name="Spatafora J.W."/>
            <person name="Visel A."/>
            <person name="Grigoriev I.V."/>
        </authorList>
    </citation>
    <scope>NUCLEOTIDE SEQUENCE [LARGE SCALE GENOMIC DNA]</scope>
    <source>
        <strain evidence="8 9">NRRL 3301</strain>
    </source>
</reference>
<dbReference type="InterPro" id="IPR016151">
    <property type="entry name" value="DNA_mismatch_repair_MutS_N"/>
</dbReference>
<protein>
    <recommendedName>
        <fullName evidence="7">DNA mismatch repair proteins mutS family domain-containing protein</fullName>
    </recommendedName>
</protein>
<gene>
    <name evidence="8" type="ORF">DM01DRAFT_1408847</name>
</gene>
<dbReference type="GO" id="GO:0005739">
    <property type="term" value="C:mitochondrion"/>
    <property type="evidence" value="ECO:0007669"/>
    <property type="project" value="TreeGrafter"/>
</dbReference>
<dbReference type="GO" id="GO:0005634">
    <property type="term" value="C:nucleus"/>
    <property type="evidence" value="ECO:0007669"/>
    <property type="project" value="TreeGrafter"/>
</dbReference>
<feature type="domain" description="DNA mismatch repair proteins mutS family" evidence="7">
    <location>
        <begin position="802"/>
        <end position="818"/>
    </location>
</feature>
<dbReference type="GO" id="GO:0140664">
    <property type="term" value="F:ATP-dependent DNA damage sensor activity"/>
    <property type="evidence" value="ECO:0007669"/>
    <property type="project" value="InterPro"/>
</dbReference>
<dbReference type="Pfam" id="PF01624">
    <property type="entry name" value="MutS_I"/>
    <property type="match status" value="1"/>
</dbReference>
<dbReference type="Gene3D" id="3.40.50.300">
    <property type="entry name" value="P-loop containing nucleotide triphosphate hydrolases"/>
    <property type="match status" value="1"/>
</dbReference>
<dbReference type="InterPro" id="IPR007860">
    <property type="entry name" value="DNA_mmatch_repair_MutS_con_dom"/>
</dbReference>
<proteinExistence type="inferred from homology"/>
<organism evidence="8 9">
    <name type="scientific">Hesseltinella vesiculosa</name>
    <dbReference type="NCBI Taxonomy" id="101127"/>
    <lineage>
        <taxon>Eukaryota</taxon>
        <taxon>Fungi</taxon>
        <taxon>Fungi incertae sedis</taxon>
        <taxon>Mucoromycota</taxon>
        <taxon>Mucoromycotina</taxon>
        <taxon>Mucoromycetes</taxon>
        <taxon>Mucorales</taxon>
        <taxon>Cunninghamellaceae</taxon>
        <taxon>Hesseltinella</taxon>
    </lineage>
</organism>
<dbReference type="Pfam" id="PF05188">
    <property type="entry name" value="MutS_II"/>
    <property type="match status" value="1"/>
</dbReference>
<keyword evidence="5" id="KW-0238">DNA-binding</keyword>
<keyword evidence="2" id="KW-0547">Nucleotide-binding</keyword>
<sequence length="927" mass="103148">MIALRRLRPRAPCCLRFYTPSICVRKKISIGSPDLLVPDSPPVAPYKPKTTVDPATVPTHPTSGSIVIDVVRQYSEQYPSCVLLVQVGDFYELYEQHATNYASLLDLKLTRKQMTSDITVDFAGFPSRALDKYLDILVNRHDCRVALCEQTGLASRQDASGMERFVTRVITPGTVIDDRYLQAERNNYLLSILPSDDTIQLAWVDVSVGEFLVQESSRAALQSDLLRIQPREIILPKATDLDPDLLTWMADQFTVTHQPTDLFIPTATLPAAFDSLMSSTDPSQWLCRAPALALLRYIDSTHLSDKPRLSPPSPFQSNTTLQIDSAALTSLELLKGMKDGRRQDGLLGLLDRTNTFAGSRLLSQWIAAPLAAQSAIEERLDLVGFFVHDPDRLDDVRDLLRQSTDAQRALQRLTLTQTESTTDAGIQSDEQPAVTPSAVQTYQLTQLRSRQAMDMLAIGRTLSVIQSLGRVFTPATSPPPACVQNMLTRLDPHATLLSNLTRAFLDDLQQHTLEDYGSPTIDIAEDEKKAPGRLIHPDYHPSLRSLYDTLAKLEQRKTDMLQQLRTIGGRTLLLQNQQQPIVEISAAQAKKIEAQVDGLTLLHETKTKRRYHLTAWSELSMDLDDTLNQITQWEHVLLQGLCQQLDQHRASLMEAWKALAELDVLTTFSWLACHHAWTRPEISAACNTTHIVGGRHPVVEMHLARKGRTFIPNDLRMSDAESVWLLTGPNMGGKSTFLRQNALMVIMAHMGSFIPARSATIGLTDRIFSRVGAADNLAQDQSTFLVEMAETATILQQATPRSLVIMDEVGRGTATTDGFSLAYAILQHLHDHIGCRTLFATHYHELADVIAPLDRLACYKTTLYEDPSSFTFLHRIQPGVCRSSHGLKVARLAGLPPSVMQVAESMWTSLQKSSFGPMVNNDIDAMA</sequence>
<dbReference type="Gene3D" id="3.30.420.110">
    <property type="entry name" value="MutS, connector domain"/>
    <property type="match status" value="1"/>
</dbReference>
<evidence type="ECO:0000313" key="9">
    <source>
        <dbReference type="Proteomes" id="UP000242146"/>
    </source>
</evidence>
<evidence type="ECO:0000256" key="4">
    <source>
        <dbReference type="ARBA" id="ARBA00022840"/>
    </source>
</evidence>
<evidence type="ECO:0000259" key="7">
    <source>
        <dbReference type="PROSITE" id="PS00486"/>
    </source>
</evidence>
<dbReference type="GO" id="GO:0005524">
    <property type="term" value="F:ATP binding"/>
    <property type="evidence" value="ECO:0007669"/>
    <property type="project" value="UniProtKB-KW"/>
</dbReference>
<keyword evidence="9" id="KW-1185">Reference proteome</keyword>
<evidence type="ECO:0000313" key="8">
    <source>
        <dbReference type="EMBL" id="ORX50848.1"/>
    </source>
</evidence>
<dbReference type="Gene3D" id="3.40.1170.10">
    <property type="entry name" value="DNA repair protein MutS, domain I"/>
    <property type="match status" value="1"/>
</dbReference>
<dbReference type="InterPro" id="IPR017261">
    <property type="entry name" value="DNA_mismatch_repair_MutS/MSH"/>
</dbReference>
<dbReference type="PIRSF" id="PIRSF037677">
    <property type="entry name" value="DNA_mis_repair_Msh6"/>
    <property type="match status" value="1"/>
</dbReference>
<dbReference type="Pfam" id="PF05192">
    <property type="entry name" value="MutS_III"/>
    <property type="match status" value="1"/>
</dbReference>
<dbReference type="STRING" id="101127.A0A1X2GCP7"/>
<dbReference type="InterPro" id="IPR045076">
    <property type="entry name" value="MutS"/>
</dbReference>
<dbReference type="InterPro" id="IPR036678">
    <property type="entry name" value="MutS_con_dom_sf"/>
</dbReference>
<comment type="caution">
    <text evidence="8">The sequence shown here is derived from an EMBL/GenBank/DDBJ whole genome shotgun (WGS) entry which is preliminary data.</text>
</comment>
<evidence type="ECO:0000256" key="3">
    <source>
        <dbReference type="ARBA" id="ARBA00022763"/>
    </source>
</evidence>
<dbReference type="InterPro" id="IPR000432">
    <property type="entry name" value="DNA_mismatch_repair_MutS_C"/>
</dbReference>
<dbReference type="InterPro" id="IPR007696">
    <property type="entry name" value="DNA_mismatch_repair_MutS_core"/>
</dbReference>
<evidence type="ECO:0000256" key="2">
    <source>
        <dbReference type="ARBA" id="ARBA00022741"/>
    </source>
</evidence>
<dbReference type="SMART" id="SM00534">
    <property type="entry name" value="MUTSac"/>
    <property type="match status" value="1"/>
</dbReference>
<dbReference type="SUPFAM" id="SSF55271">
    <property type="entry name" value="DNA repair protein MutS, domain I"/>
    <property type="match status" value="1"/>
</dbReference>
<dbReference type="Proteomes" id="UP000242146">
    <property type="component" value="Unassembled WGS sequence"/>
</dbReference>
<name>A0A1X2GCP7_9FUNG</name>
<accession>A0A1X2GCP7</accession>
<dbReference type="SUPFAM" id="SSF48334">
    <property type="entry name" value="DNA repair protein MutS, domain III"/>
    <property type="match status" value="1"/>
</dbReference>
<keyword evidence="3" id="KW-0227">DNA damage</keyword>
<evidence type="ECO:0000256" key="1">
    <source>
        <dbReference type="ARBA" id="ARBA00006271"/>
    </source>
</evidence>
<dbReference type="SMART" id="SM00533">
    <property type="entry name" value="MUTSd"/>
    <property type="match status" value="1"/>
</dbReference>
<dbReference type="Gene3D" id="1.10.1420.10">
    <property type="match status" value="2"/>
</dbReference>
<dbReference type="SUPFAM" id="SSF52540">
    <property type="entry name" value="P-loop containing nucleoside triphosphate hydrolases"/>
    <property type="match status" value="1"/>
</dbReference>
<dbReference type="EMBL" id="MCGT01000022">
    <property type="protein sequence ID" value="ORX50848.1"/>
    <property type="molecule type" value="Genomic_DNA"/>
</dbReference>
<dbReference type="GO" id="GO:0006298">
    <property type="term" value="P:mismatch repair"/>
    <property type="evidence" value="ECO:0007669"/>
    <property type="project" value="InterPro"/>
</dbReference>